<feature type="domain" description="HTH LytTR-type" evidence="4">
    <location>
        <begin position="153"/>
        <end position="255"/>
    </location>
</feature>
<feature type="modified residue" description="4-aspartylphosphate" evidence="2">
    <location>
        <position position="56"/>
    </location>
</feature>
<keyword evidence="2" id="KW-0597">Phosphoprotein</keyword>
<evidence type="ECO:0000313" key="6">
    <source>
        <dbReference type="Proteomes" id="UP001606301"/>
    </source>
</evidence>
<keyword evidence="1" id="KW-0238">DNA-binding</keyword>
<dbReference type="SMART" id="SM00448">
    <property type="entry name" value="REC"/>
    <property type="match status" value="1"/>
</dbReference>
<reference evidence="5 6" key="1">
    <citation type="submission" date="2024-08" db="EMBL/GenBank/DDBJ databases">
        <authorList>
            <person name="Lu H."/>
        </authorList>
    </citation>
    <scope>NUCLEOTIDE SEQUENCE [LARGE SCALE GENOMIC DNA]</scope>
    <source>
        <strain evidence="5 6">LKC17W</strain>
    </source>
</reference>
<comment type="caution">
    <text evidence="5">The sequence shown here is derived from an EMBL/GenBank/DDBJ whole genome shotgun (WGS) entry which is preliminary data.</text>
</comment>
<dbReference type="PROSITE" id="PS50110">
    <property type="entry name" value="RESPONSE_REGULATORY"/>
    <property type="match status" value="1"/>
</dbReference>
<dbReference type="InterPro" id="IPR039420">
    <property type="entry name" value="WalR-like"/>
</dbReference>
<name>A0ABW7FE73_9BURK</name>
<dbReference type="PANTHER" id="PTHR48111">
    <property type="entry name" value="REGULATOR OF RPOS"/>
    <property type="match status" value="1"/>
</dbReference>
<dbReference type="Proteomes" id="UP001606301">
    <property type="component" value="Unassembled WGS sequence"/>
</dbReference>
<evidence type="ECO:0000256" key="1">
    <source>
        <dbReference type="ARBA" id="ARBA00023125"/>
    </source>
</evidence>
<dbReference type="PROSITE" id="PS50930">
    <property type="entry name" value="HTH_LYTTR"/>
    <property type="match status" value="1"/>
</dbReference>
<evidence type="ECO:0000256" key="2">
    <source>
        <dbReference type="PROSITE-ProRule" id="PRU00169"/>
    </source>
</evidence>
<protein>
    <submittedName>
        <fullName evidence="5">LytR/AlgR family response regulator transcription factor</fullName>
    </submittedName>
</protein>
<gene>
    <name evidence="5" type="ORF">ACG0Z3_04425</name>
</gene>
<dbReference type="RefSeq" id="WP_394395666.1">
    <property type="nucleotide sequence ID" value="NZ_JBIGHW010000002.1"/>
</dbReference>
<dbReference type="Gene3D" id="2.40.50.1020">
    <property type="entry name" value="LytTr DNA-binding domain"/>
    <property type="match status" value="1"/>
</dbReference>
<organism evidence="5 6">
    <name type="scientific">Pelomonas margarita</name>
    <dbReference type="NCBI Taxonomy" id="3299031"/>
    <lineage>
        <taxon>Bacteria</taxon>
        <taxon>Pseudomonadati</taxon>
        <taxon>Pseudomonadota</taxon>
        <taxon>Betaproteobacteria</taxon>
        <taxon>Burkholderiales</taxon>
        <taxon>Sphaerotilaceae</taxon>
        <taxon>Roseateles</taxon>
    </lineage>
</organism>
<feature type="domain" description="Response regulatory" evidence="3">
    <location>
        <begin position="4"/>
        <end position="119"/>
    </location>
</feature>
<proteinExistence type="predicted"/>
<evidence type="ECO:0000259" key="3">
    <source>
        <dbReference type="PROSITE" id="PS50110"/>
    </source>
</evidence>
<dbReference type="Gene3D" id="3.40.50.2300">
    <property type="match status" value="1"/>
</dbReference>
<dbReference type="InterPro" id="IPR001789">
    <property type="entry name" value="Sig_transdc_resp-reg_receiver"/>
</dbReference>
<dbReference type="SUPFAM" id="SSF52172">
    <property type="entry name" value="CheY-like"/>
    <property type="match status" value="1"/>
</dbReference>
<dbReference type="InterPro" id="IPR011006">
    <property type="entry name" value="CheY-like_superfamily"/>
</dbReference>
<dbReference type="EMBL" id="JBIGHW010000002">
    <property type="protein sequence ID" value="MFG6439918.1"/>
    <property type="molecule type" value="Genomic_DNA"/>
</dbReference>
<dbReference type="SMART" id="SM00850">
    <property type="entry name" value="LytTR"/>
    <property type="match status" value="1"/>
</dbReference>
<accession>A0ABW7FE73</accession>
<dbReference type="Pfam" id="PF04397">
    <property type="entry name" value="LytTR"/>
    <property type="match status" value="1"/>
</dbReference>
<keyword evidence="6" id="KW-1185">Reference proteome</keyword>
<evidence type="ECO:0000259" key="4">
    <source>
        <dbReference type="PROSITE" id="PS50930"/>
    </source>
</evidence>
<dbReference type="PANTHER" id="PTHR48111:SF69">
    <property type="entry name" value="RESPONSE REGULATOR RECEIVER"/>
    <property type="match status" value="1"/>
</dbReference>
<dbReference type="Pfam" id="PF00072">
    <property type="entry name" value="Response_reg"/>
    <property type="match status" value="1"/>
</dbReference>
<sequence>MNLTALIADDEEAPREQLRIALARLWPELQIVATSANGVEAWDDCLAHEPAIAFLDIRMPGLTGLDVARRLAALATPPLIVFVTAYDDHALAAFDAGAVDYVLKPVDDARLAQTLARLKARVQAQAPATAPDTTALQRLLASLPQARPAPRPIQASLGREVQLIPPEEVIYFEADARYTRVVHEGGEALIRTPLRELLAQLDPDQFWQIHRSVLVNSRCIARAVRVDEGTMVITLRGREEKLPVSRQFQALFKGQ</sequence>
<evidence type="ECO:0000313" key="5">
    <source>
        <dbReference type="EMBL" id="MFG6439918.1"/>
    </source>
</evidence>
<dbReference type="InterPro" id="IPR007492">
    <property type="entry name" value="LytTR_DNA-bd_dom"/>
</dbReference>